<dbReference type="AlphaFoldDB" id="X1CWI3"/>
<feature type="domain" description="Periplasmic copper-binding protein NosD beta helix" evidence="1">
    <location>
        <begin position="2"/>
        <end position="84"/>
    </location>
</feature>
<name>X1CWI3_9ZZZZ</name>
<dbReference type="NCBIfam" id="TIGR03804">
    <property type="entry name" value="para_beta_helix"/>
    <property type="match status" value="1"/>
</dbReference>
<dbReference type="InterPro" id="IPR007742">
    <property type="entry name" value="NosD_dom"/>
</dbReference>
<evidence type="ECO:0000313" key="2">
    <source>
        <dbReference type="EMBL" id="GAH12192.1"/>
    </source>
</evidence>
<comment type="caution">
    <text evidence="2">The sequence shown here is derived from an EMBL/GenBank/DDBJ whole genome shotgun (WGS) entry which is preliminary data.</text>
</comment>
<dbReference type="SUPFAM" id="SSF51126">
    <property type="entry name" value="Pectin lyase-like"/>
    <property type="match status" value="1"/>
</dbReference>
<organism evidence="2">
    <name type="scientific">marine sediment metagenome</name>
    <dbReference type="NCBI Taxonomy" id="412755"/>
    <lineage>
        <taxon>unclassified sequences</taxon>
        <taxon>metagenomes</taxon>
        <taxon>ecological metagenomes</taxon>
    </lineage>
</organism>
<proteinExistence type="predicted"/>
<reference evidence="2" key="1">
    <citation type="journal article" date="2014" name="Front. Microbiol.">
        <title>High frequency of phylogenetically diverse reductive dehalogenase-homologous genes in deep subseafloor sedimentary metagenomes.</title>
        <authorList>
            <person name="Kawai M."/>
            <person name="Futagami T."/>
            <person name="Toyoda A."/>
            <person name="Takaki Y."/>
            <person name="Nishi S."/>
            <person name="Hori S."/>
            <person name="Arai W."/>
            <person name="Tsubouchi T."/>
            <person name="Morono Y."/>
            <person name="Uchiyama I."/>
            <person name="Ito T."/>
            <person name="Fujiyama A."/>
            <person name="Inagaki F."/>
            <person name="Takami H."/>
        </authorList>
    </citation>
    <scope>NUCLEOTIDE SEQUENCE</scope>
    <source>
        <strain evidence="2">Expedition CK06-06</strain>
    </source>
</reference>
<dbReference type="InterPro" id="IPR012334">
    <property type="entry name" value="Pectin_lyas_fold"/>
</dbReference>
<protein>
    <recommendedName>
        <fullName evidence="1">Periplasmic copper-binding protein NosD beta helix domain-containing protein</fullName>
    </recommendedName>
</protein>
<evidence type="ECO:0000259" key="1">
    <source>
        <dbReference type="Pfam" id="PF05048"/>
    </source>
</evidence>
<dbReference type="InterPro" id="IPR022441">
    <property type="entry name" value="Para_beta_helix_rpt-2"/>
</dbReference>
<dbReference type="EMBL" id="BART01032555">
    <property type="protein sequence ID" value="GAH12192.1"/>
    <property type="molecule type" value="Genomic_DNA"/>
</dbReference>
<dbReference type="Gene3D" id="2.160.20.10">
    <property type="entry name" value="Single-stranded right-handed beta-helix, Pectin lyase-like"/>
    <property type="match status" value="1"/>
</dbReference>
<gene>
    <name evidence="2" type="ORF">S01H4_56218</name>
</gene>
<dbReference type="InterPro" id="IPR011050">
    <property type="entry name" value="Pectin_lyase_fold/virulence"/>
</dbReference>
<dbReference type="Pfam" id="PF05048">
    <property type="entry name" value="NosD"/>
    <property type="match status" value="1"/>
</dbReference>
<accession>X1CWI3</accession>
<sequence length="86" mass="9908">TNNLIKENIISFNNQGITIQGYSQFNVIKNNSINNCPGYGISIQDSYNNSIYLNSFENNYIQAIEYGFSNDWDNGTIGNYWDDYIE</sequence>
<feature type="non-terminal residue" evidence="2">
    <location>
        <position position="1"/>
    </location>
</feature>